<organism evidence="1 2">
    <name type="scientific">Marivirga sericea</name>
    <dbReference type="NCBI Taxonomy" id="1028"/>
    <lineage>
        <taxon>Bacteria</taxon>
        <taxon>Pseudomonadati</taxon>
        <taxon>Bacteroidota</taxon>
        <taxon>Cytophagia</taxon>
        <taxon>Cytophagales</taxon>
        <taxon>Marivirgaceae</taxon>
        <taxon>Marivirga</taxon>
    </lineage>
</organism>
<dbReference type="EMBL" id="FXAW01000004">
    <property type="protein sequence ID" value="SMG33821.1"/>
    <property type="molecule type" value="Genomic_DNA"/>
</dbReference>
<gene>
    <name evidence="1" type="ORF">SAMN05661096_02166</name>
</gene>
<evidence type="ECO:0000313" key="1">
    <source>
        <dbReference type="EMBL" id="SMG33821.1"/>
    </source>
</evidence>
<dbReference type="Proteomes" id="UP000193804">
    <property type="component" value="Unassembled WGS sequence"/>
</dbReference>
<reference evidence="2" key="1">
    <citation type="submission" date="2017-04" db="EMBL/GenBank/DDBJ databases">
        <authorList>
            <person name="Varghese N."/>
            <person name="Submissions S."/>
        </authorList>
    </citation>
    <scope>NUCLEOTIDE SEQUENCE [LARGE SCALE GENOMIC DNA]</scope>
    <source>
        <strain evidence="2">DSM 4125</strain>
    </source>
</reference>
<dbReference type="RefSeq" id="WP_085517081.1">
    <property type="nucleotide sequence ID" value="NZ_FXAW01000004.1"/>
</dbReference>
<keyword evidence="2" id="KW-1185">Reference proteome</keyword>
<protein>
    <submittedName>
        <fullName evidence="1">Uncharacterized protein</fullName>
    </submittedName>
</protein>
<accession>A0A1X7K018</accession>
<name>A0A1X7K018_9BACT</name>
<sequence>MEAKTLENKNSSIQANDWIPAKSFYSCKNGICNSCLSRHENRKQLVLPLSKLKEPNFKIDLGNFLKSLAKFDRPVLFYHSEHPIQEQVLIKFTGHENFESSFKVVQPFLPKTIIPATIISPYALSKNNRLKEHKLVSLTKRFFQPLGFIKLHLHSVADYHEYADSEKVGLLMMPLKDLPDYIQYAMNSEDLDNVIPAIFQP</sequence>
<dbReference type="OrthoDB" id="9821395at2"/>
<dbReference type="AlphaFoldDB" id="A0A1X7K018"/>
<proteinExistence type="predicted"/>
<evidence type="ECO:0000313" key="2">
    <source>
        <dbReference type="Proteomes" id="UP000193804"/>
    </source>
</evidence>